<sequence length="1249" mass="142653">MEGNKFIRLTSAGTSQESRAFPALDFNYVKIDERSFEDLLVFSSGFSRLINFYNLKNKVEGDWSEFLTDETVILATIIDSNPSGIEINFKNNLNKAILFKRPEKKFFYFKKCFKEVFDLALRFQIWLGRLKAVEAFSGEELKIRNEISSAISSKLNVSLKILVEQQRNLNGFLSEDETMVFNYHRFDDIWGIKDSLQDNNQKKDIISFKKESGIISEQLQLSFQAFYETLLYLKMKAPDYLQESLRTDTHYPEVSLFLAFLKLFQHAQGEINNISKRHLDFYYKVALQQSPKNAIRDKVYLSFKTYDTSVVAQVKKGTVFIGKEDDSGKEVLYTADYPLLINKAKIERLRSIFIEKKSLNVRGVEKVLFKNILSADSDIKALTRKAEDNFPRKSFATFGESQDGKGELEKTMGNASIGFVIASPVLFLKEGYREISLKLQFLPEKFQGLIQKLEDIAHVEKSTESEIFIKSFLDAFQLDITVPDGWFRVRKYVISREVDSFSLVIRFDLDESDPAIVKYNPGVHRGIYSSKAPLIKIGLNSDTYIYPYSLLKDLILEEVDIKVNVTGVKDLVLYNNMGQLSPDSPFYPFGPMPNVGSYLVVGNNEIFRKSLDSLNVNIEWFDLPRNKSGFFGHYEDYGINIDNTSFEAKISILENGRWRPSAKEQQSFKLFRSEGDPKGELINAKSELDEQTLIHSVEINRIKQSPDFAGIELNSLYTSTSQRGFLKIELSAPETAFAHTVYPAVLSETAIRNSRSSLVQLVEKKMDKMPNPPYSPQIKSLSLDYSSASVISLKDRSNRSDGNELRGAIYHIHPFGEELVYPDNSSQVTYLLPEYNHDGSLLIGFSNINPPQSVSMLFEMFDEFTISSEEDPPVIEWSYLANNKWHLLKPSKILRDDTSCFIKTGIIQIDLPYEINRNNTILDSNLFWVRASALNNIEVASKTISVYTQAISATLSDSYDLDGNHLKKPLPAFTVKRSVENIEGVESIIQPLESYNGLPKEGNKEFYTRVGERLRHKSRAIMAWDYERIILEKFPSVYKVACLPNMTSSNLDAPGSVLLVISPFRNSNNLDGNEPMASSELLYQIKNYITQFVSPFVKLEIRNPNYERIKIICGVKFTDGYNYGFFLQKLNEELKKYLSKSNEEGYSRLHLGGKINTSDILSFMRTLPYVDFITKFSMVQAARDFAGNWILIDTARDGEAKSFLQATKPWSVLVPALEHQITVLNDKYEERSLQAGIDSLELGHDFIIE</sequence>
<dbReference type="Proteomes" id="UP000030185">
    <property type="component" value="Unassembled WGS sequence"/>
</dbReference>
<evidence type="ECO:0000313" key="1">
    <source>
        <dbReference type="EMBL" id="GAL86330.1"/>
    </source>
</evidence>
<accession>A0A098LHB4</accession>
<name>A0A098LHB4_9BACT</name>
<dbReference type="eggNOG" id="COG3299">
    <property type="taxonomic scope" value="Bacteria"/>
</dbReference>
<dbReference type="EMBL" id="BBLT01000007">
    <property type="protein sequence ID" value="GAL86330.1"/>
    <property type="molecule type" value="Genomic_DNA"/>
</dbReference>
<proteinExistence type="predicted"/>
<dbReference type="STRING" id="153721.MYP_3559"/>
<dbReference type="AlphaFoldDB" id="A0A098LHB4"/>
<keyword evidence="2" id="KW-1185">Reference proteome</keyword>
<protein>
    <submittedName>
        <fullName evidence="1">Uncharacterized protein</fullName>
    </submittedName>
</protein>
<gene>
    <name evidence="1" type="ORF">MYP_3559</name>
</gene>
<organism evidence="1 2">
    <name type="scientific">Sporocytophaga myxococcoides</name>
    <dbReference type="NCBI Taxonomy" id="153721"/>
    <lineage>
        <taxon>Bacteria</taxon>
        <taxon>Pseudomonadati</taxon>
        <taxon>Bacteroidota</taxon>
        <taxon>Cytophagia</taxon>
        <taxon>Cytophagales</taxon>
        <taxon>Cytophagaceae</taxon>
        <taxon>Sporocytophaga</taxon>
    </lineage>
</organism>
<evidence type="ECO:0000313" key="2">
    <source>
        <dbReference type="Proteomes" id="UP000030185"/>
    </source>
</evidence>
<dbReference type="RefSeq" id="WP_045466025.1">
    <property type="nucleotide sequence ID" value="NZ_BBLT01000007.1"/>
</dbReference>
<reference evidence="1 2" key="1">
    <citation type="submission" date="2014-09" db="EMBL/GenBank/DDBJ databases">
        <title>Sporocytophaga myxococcoides PG-01 genome sequencing.</title>
        <authorList>
            <person name="Liu L."/>
            <person name="Gao P.J."/>
            <person name="Chen G.J."/>
            <person name="Wang L.S."/>
        </authorList>
    </citation>
    <scope>NUCLEOTIDE SEQUENCE [LARGE SCALE GENOMIC DNA]</scope>
    <source>
        <strain evidence="1 2">PG-01</strain>
    </source>
</reference>
<dbReference type="OrthoDB" id="9762853at2"/>
<comment type="caution">
    <text evidence="1">The sequence shown here is derived from an EMBL/GenBank/DDBJ whole genome shotgun (WGS) entry which is preliminary data.</text>
</comment>